<keyword evidence="2" id="KW-1185">Reference proteome</keyword>
<dbReference type="EMBL" id="JAVRFF010000012">
    <property type="protein sequence ID" value="MDT0473009.1"/>
    <property type="molecule type" value="Genomic_DNA"/>
</dbReference>
<sequence length="148" mass="14383">MTTVRVPQASGTLTVLGIGVLTVTAGTVDVLPGLVPVLLAAVPGSSVAAAAGGRSCVYTSTSRDAAARSLGAYATARPGARVVAVTGTAQGTVTAYPADSSQPGWTWPVLDGRILPAPDLDAAAVAALIPGATVTAVAADAPPTPPRT</sequence>
<dbReference type="RefSeq" id="WP_311635083.1">
    <property type="nucleotide sequence ID" value="NZ_JAVRFF010000012.1"/>
</dbReference>
<comment type="caution">
    <text evidence="1">The sequence shown here is derived from an EMBL/GenBank/DDBJ whole genome shotgun (WGS) entry which is preliminary data.</text>
</comment>
<proteinExistence type="predicted"/>
<accession>A0ABU2UIH4</accession>
<gene>
    <name evidence="1" type="ORF">RM863_12830</name>
</gene>
<evidence type="ECO:0000313" key="1">
    <source>
        <dbReference type="EMBL" id="MDT0473009.1"/>
    </source>
</evidence>
<protein>
    <submittedName>
        <fullName evidence="1">Uncharacterized protein</fullName>
    </submittedName>
</protein>
<name>A0ABU2UIH4_9ACTN</name>
<dbReference type="Proteomes" id="UP001180489">
    <property type="component" value="Unassembled WGS sequence"/>
</dbReference>
<organism evidence="1 2">
    <name type="scientific">Streptomyces hintoniae</name>
    <dbReference type="NCBI Taxonomy" id="3075521"/>
    <lineage>
        <taxon>Bacteria</taxon>
        <taxon>Bacillati</taxon>
        <taxon>Actinomycetota</taxon>
        <taxon>Actinomycetes</taxon>
        <taxon>Kitasatosporales</taxon>
        <taxon>Streptomycetaceae</taxon>
        <taxon>Streptomyces</taxon>
    </lineage>
</organism>
<evidence type="ECO:0000313" key="2">
    <source>
        <dbReference type="Proteomes" id="UP001180489"/>
    </source>
</evidence>
<reference evidence="1" key="1">
    <citation type="submission" date="2024-05" db="EMBL/GenBank/DDBJ databases">
        <title>30 novel species of actinomycetes from the DSMZ collection.</title>
        <authorList>
            <person name="Nouioui I."/>
        </authorList>
    </citation>
    <scope>NUCLEOTIDE SEQUENCE</scope>
    <source>
        <strain evidence="1">DSM 41014</strain>
    </source>
</reference>